<feature type="domain" description="Retrovirus-related Pol polyprotein from transposon TNT 1-94-like beta-barrel" evidence="17">
    <location>
        <begin position="298"/>
        <end position="376"/>
    </location>
</feature>
<evidence type="ECO:0000256" key="14">
    <source>
        <dbReference type="ARBA" id="ARBA00023172"/>
    </source>
</evidence>
<reference evidence="18 19" key="1">
    <citation type="submission" date="2016-11" db="EMBL/GenBank/DDBJ databases">
        <authorList>
            <person name="Jaros S."/>
            <person name="Januszkiewicz K."/>
            <person name="Wedrychowicz H."/>
        </authorList>
    </citation>
    <scope>NUCLEOTIDE SEQUENCE [LARGE SCALE GENOMIC DNA]</scope>
</reference>
<feature type="signal peptide" evidence="16">
    <location>
        <begin position="1"/>
        <end position="22"/>
    </location>
</feature>
<comment type="function">
    <text evidence="1">The aspartyl protease (PR) mediates the proteolytic cleavages of the Gag and Gag-Pol polyproteins after assembly of the VLP.</text>
</comment>
<protein>
    <submittedName>
        <fullName evidence="18">BQ5605_C003g02003 protein</fullName>
    </submittedName>
</protein>
<sequence>MAPLWFLSCSSNFLVWSPLVLRSETYHRLSRCVTSNFLVWSPLVLRSETYHRLSRRDNITPASYVPLWDHYACSSICASVDSQTVLPGLSPYLDEPLAAPKVWQALRERYGTVSAVNLLPVIQRLFSSDPVPVTPDLFLQFRDSFENDTRLLQDLQVTVNALLASHLLARIPSSFDAWRTTFVAAQGDSTEMPSATEIFTRLYRDVKARPVDTPVAAVATPQARHGCSRPCPNPSCRKMHWLRECPDTAWAAAHRARRTAEKKASQPVASPTAVDTLNSVSFTACLLATPLPFRKSAWLLDSGANRHMTNNRGLFSELCTVAGPRVGGVAGSLPSTGCGTICIQTSKGPITVSNVLLVPDLPCNLLSVFQLDQLGYRVSFASCCASIARPSGAVVATAQAIGNNLYALALGPTPCTPKALLTIPANVSLLTLHRRLAHLPVAQIKNIVQSGLVTGVDWVYKDQELRDFYCNACLASKAHALPFARSKSIASGRLDLLHVDVARMPRPTFGGHRYMLVIIDDFSRKHWCILLALNMRQSPLMSGEVGCRTEVVRGKLRNRKGARTGIGPAAGELARAPRQLRASKSPPQGGGLAGARPSPLAPAR</sequence>
<keyword evidence="8" id="KW-0378">Hydrolase</keyword>
<dbReference type="GO" id="GO:0046872">
    <property type="term" value="F:metal ion binding"/>
    <property type="evidence" value="ECO:0007669"/>
    <property type="project" value="UniProtKB-KW"/>
</dbReference>
<dbReference type="InterPro" id="IPR054722">
    <property type="entry name" value="PolX-like_BBD"/>
</dbReference>
<keyword evidence="16" id="KW-0732">Signal</keyword>
<dbReference type="GO" id="GO:0008233">
    <property type="term" value="F:peptidase activity"/>
    <property type="evidence" value="ECO:0007669"/>
    <property type="project" value="UniProtKB-KW"/>
</dbReference>
<dbReference type="GO" id="GO:0003887">
    <property type="term" value="F:DNA-directed DNA polymerase activity"/>
    <property type="evidence" value="ECO:0007669"/>
    <property type="project" value="UniProtKB-KW"/>
</dbReference>
<dbReference type="InterPro" id="IPR039537">
    <property type="entry name" value="Retrotran_Ty1/copia-like"/>
</dbReference>
<dbReference type="Proteomes" id="UP000249464">
    <property type="component" value="Unassembled WGS sequence"/>
</dbReference>
<keyword evidence="4" id="KW-0540">Nuclease</keyword>
<keyword evidence="5" id="KW-0479">Metal-binding</keyword>
<dbReference type="EMBL" id="FQNC01000042">
    <property type="protein sequence ID" value="SGY38341.1"/>
    <property type="molecule type" value="Genomic_DNA"/>
</dbReference>
<dbReference type="GO" id="GO:0006310">
    <property type="term" value="P:DNA recombination"/>
    <property type="evidence" value="ECO:0007669"/>
    <property type="project" value="UniProtKB-KW"/>
</dbReference>
<dbReference type="GO" id="GO:0006508">
    <property type="term" value="P:proteolysis"/>
    <property type="evidence" value="ECO:0007669"/>
    <property type="project" value="UniProtKB-KW"/>
</dbReference>
<dbReference type="GO" id="GO:0015074">
    <property type="term" value="P:DNA integration"/>
    <property type="evidence" value="ECO:0007669"/>
    <property type="project" value="UniProtKB-KW"/>
</dbReference>
<dbReference type="Pfam" id="PF22936">
    <property type="entry name" value="Pol_BBD"/>
    <property type="match status" value="1"/>
</dbReference>
<dbReference type="GO" id="GO:0003964">
    <property type="term" value="F:RNA-directed DNA polymerase activity"/>
    <property type="evidence" value="ECO:0007669"/>
    <property type="project" value="UniProtKB-KW"/>
</dbReference>
<evidence type="ECO:0000256" key="5">
    <source>
        <dbReference type="ARBA" id="ARBA00022723"/>
    </source>
</evidence>
<keyword evidence="6" id="KW-0547">Nucleotide-binding</keyword>
<dbReference type="PANTHER" id="PTHR42648">
    <property type="entry name" value="TRANSPOSASE, PUTATIVE-RELATED"/>
    <property type="match status" value="1"/>
</dbReference>
<evidence type="ECO:0000313" key="18">
    <source>
        <dbReference type="EMBL" id="SGY38341.1"/>
    </source>
</evidence>
<keyword evidence="10" id="KW-0460">Magnesium</keyword>
<dbReference type="GO" id="GO:0005524">
    <property type="term" value="F:ATP binding"/>
    <property type="evidence" value="ECO:0007669"/>
    <property type="project" value="UniProtKB-KW"/>
</dbReference>
<evidence type="ECO:0000256" key="2">
    <source>
        <dbReference type="ARBA" id="ARBA00022670"/>
    </source>
</evidence>
<evidence type="ECO:0000256" key="11">
    <source>
        <dbReference type="ARBA" id="ARBA00022908"/>
    </source>
</evidence>
<evidence type="ECO:0000256" key="12">
    <source>
        <dbReference type="ARBA" id="ARBA00022918"/>
    </source>
</evidence>
<keyword evidence="3" id="KW-0548">Nucleotidyltransferase</keyword>
<keyword evidence="14" id="KW-0233">DNA recombination</keyword>
<evidence type="ECO:0000256" key="10">
    <source>
        <dbReference type="ARBA" id="ARBA00022842"/>
    </source>
</evidence>
<proteinExistence type="predicted"/>
<evidence type="ECO:0000256" key="4">
    <source>
        <dbReference type="ARBA" id="ARBA00022722"/>
    </source>
</evidence>
<evidence type="ECO:0000256" key="16">
    <source>
        <dbReference type="SAM" id="SignalP"/>
    </source>
</evidence>
<keyword evidence="19" id="KW-1185">Reference proteome</keyword>
<dbReference type="GO" id="GO:0004519">
    <property type="term" value="F:endonuclease activity"/>
    <property type="evidence" value="ECO:0007669"/>
    <property type="project" value="UniProtKB-KW"/>
</dbReference>
<evidence type="ECO:0000259" key="17">
    <source>
        <dbReference type="Pfam" id="PF22936"/>
    </source>
</evidence>
<name>A0A2X0M4H1_9BASI</name>
<dbReference type="PANTHER" id="PTHR42648:SF11">
    <property type="entry name" value="TRANSPOSON TY4-P GAG-POL POLYPROTEIN"/>
    <property type="match status" value="1"/>
</dbReference>
<evidence type="ECO:0000256" key="3">
    <source>
        <dbReference type="ARBA" id="ARBA00022695"/>
    </source>
</evidence>
<feature type="chain" id="PRO_5016093992" evidence="16">
    <location>
        <begin position="23"/>
        <end position="604"/>
    </location>
</feature>
<dbReference type="InterPro" id="IPR012337">
    <property type="entry name" value="RNaseH-like_sf"/>
</dbReference>
<evidence type="ECO:0000256" key="9">
    <source>
        <dbReference type="ARBA" id="ARBA00022840"/>
    </source>
</evidence>
<evidence type="ECO:0000256" key="13">
    <source>
        <dbReference type="ARBA" id="ARBA00022932"/>
    </source>
</evidence>
<keyword evidence="2" id="KW-0645">Protease</keyword>
<keyword evidence="13" id="KW-0808">Transferase</keyword>
<dbReference type="SUPFAM" id="SSF53098">
    <property type="entry name" value="Ribonuclease H-like"/>
    <property type="match status" value="1"/>
</dbReference>
<keyword evidence="13" id="KW-0239">DNA-directed DNA polymerase</keyword>
<keyword evidence="11" id="KW-0229">DNA integration</keyword>
<organism evidence="18 19">
    <name type="scientific">Microbotryum silenes-dioicae</name>
    <dbReference type="NCBI Taxonomy" id="796604"/>
    <lineage>
        <taxon>Eukaryota</taxon>
        <taxon>Fungi</taxon>
        <taxon>Dikarya</taxon>
        <taxon>Basidiomycota</taxon>
        <taxon>Pucciniomycotina</taxon>
        <taxon>Microbotryomycetes</taxon>
        <taxon>Microbotryales</taxon>
        <taxon>Microbotryaceae</taxon>
        <taxon>Microbotryum</taxon>
    </lineage>
</organism>
<keyword evidence="12" id="KW-0695">RNA-directed DNA polymerase</keyword>
<feature type="region of interest" description="Disordered" evidence="15">
    <location>
        <begin position="559"/>
        <end position="604"/>
    </location>
</feature>
<dbReference type="AlphaFoldDB" id="A0A2X0M4H1"/>
<evidence type="ECO:0000256" key="15">
    <source>
        <dbReference type="SAM" id="MobiDB-lite"/>
    </source>
</evidence>
<accession>A0A2X0M4H1</accession>
<evidence type="ECO:0000313" key="19">
    <source>
        <dbReference type="Proteomes" id="UP000249464"/>
    </source>
</evidence>
<evidence type="ECO:0000256" key="8">
    <source>
        <dbReference type="ARBA" id="ARBA00022801"/>
    </source>
</evidence>
<keyword evidence="9" id="KW-0067">ATP-binding</keyword>
<evidence type="ECO:0000256" key="6">
    <source>
        <dbReference type="ARBA" id="ARBA00022741"/>
    </source>
</evidence>
<evidence type="ECO:0000256" key="7">
    <source>
        <dbReference type="ARBA" id="ARBA00022759"/>
    </source>
</evidence>
<gene>
    <name evidence="18" type="primary">BQ5605_C003g02003</name>
    <name evidence="18" type="ORF">BQ5605_C003G02003</name>
</gene>
<keyword evidence="7" id="KW-0255">Endonuclease</keyword>
<evidence type="ECO:0000256" key="1">
    <source>
        <dbReference type="ARBA" id="ARBA00002180"/>
    </source>
</evidence>